<comment type="caution">
    <text evidence="2">The sequence shown here is derived from an EMBL/GenBank/DDBJ whole genome shotgun (WGS) entry which is preliminary data.</text>
</comment>
<evidence type="ECO:0000313" key="3">
    <source>
        <dbReference type="Proteomes" id="UP000050424"/>
    </source>
</evidence>
<proteinExistence type="predicted"/>
<sequence>MINSVFVAGTTVCYIIFKDPSLWTPARANDLRACSSTLFAAAERNGALQKYCDALETIIESVMEYVENMSITAETRMSDEDFASPSLFLGESEHPQTVFDKLRRTFKDLKFEFPSRSYPTYRVRSEQLSKEAPVHISSARSVMSGDVSERDHVNAKRDRNGRSENHWDIMEEFDGGVDIASTDYLFGGDQLAQQIVDDLLSKTPFQTTDDGNRVHYNGS</sequence>
<protein>
    <submittedName>
        <fullName evidence="2">Uncharacterized protein</fullName>
    </submittedName>
</protein>
<organism evidence="2 3">
    <name type="scientific">Neonectria ditissima</name>
    <dbReference type="NCBI Taxonomy" id="78410"/>
    <lineage>
        <taxon>Eukaryota</taxon>
        <taxon>Fungi</taxon>
        <taxon>Dikarya</taxon>
        <taxon>Ascomycota</taxon>
        <taxon>Pezizomycotina</taxon>
        <taxon>Sordariomycetes</taxon>
        <taxon>Hypocreomycetidae</taxon>
        <taxon>Hypocreales</taxon>
        <taxon>Nectriaceae</taxon>
        <taxon>Neonectria</taxon>
    </lineage>
</organism>
<evidence type="ECO:0000313" key="2">
    <source>
        <dbReference type="EMBL" id="KPM35910.1"/>
    </source>
</evidence>
<dbReference type="Proteomes" id="UP000050424">
    <property type="component" value="Unassembled WGS sequence"/>
</dbReference>
<feature type="compositionally biased region" description="Basic and acidic residues" evidence="1">
    <location>
        <begin position="147"/>
        <end position="160"/>
    </location>
</feature>
<name>A0A0P7ASY6_9HYPO</name>
<dbReference type="AlphaFoldDB" id="A0A0P7ASY6"/>
<dbReference type="OrthoDB" id="9970124at2759"/>
<reference evidence="2 3" key="1">
    <citation type="submission" date="2015-09" db="EMBL/GenBank/DDBJ databases">
        <title>Draft genome of a European isolate of the apple canker pathogen Neonectria ditissima.</title>
        <authorList>
            <person name="Gomez-Cortecero A."/>
            <person name="Harrison R.J."/>
            <person name="Armitage A.D."/>
        </authorList>
    </citation>
    <scope>NUCLEOTIDE SEQUENCE [LARGE SCALE GENOMIC DNA]</scope>
    <source>
        <strain evidence="2 3">R09/05</strain>
    </source>
</reference>
<accession>A0A0P7ASY6</accession>
<dbReference type="EMBL" id="LKCW01000226">
    <property type="protein sequence ID" value="KPM35910.1"/>
    <property type="molecule type" value="Genomic_DNA"/>
</dbReference>
<gene>
    <name evidence="2" type="ORF">AK830_g10652</name>
</gene>
<evidence type="ECO:0000256" key="1">
    <source>
        <dbReference type="SAM" id="MobiDB-lite"/>
    </source>
</evidence>
<dbReference type="STRING" id="78410.A0A0P7ASY6"/>
<feature type="region of interest" description="Disordered" evidence="1">
    <location>
        <begin position="141"/>
        <end position="160"/>
    </location>
</feature>
<keyword evidence="3" id="KW-1185">Reference proteome</keyword>